<evidence type="ECO:0000256" key="1">
    <source>
        <dbReference type="ARBA" id="ARBA00004141"/>
    </source>
</evidence>
<dbReference type="Ensembl" id="ENSSSCT00035096947.1">
    <property type="protein sequence ID" value="ENSSSCP00035040875.1"/>
    <property type="gene ID" value="ENSSSCG00035071559.1"/>
</dbReference>
<reference evidence="9" key="2">
    <citation type="submission" date="2025-05" db="UniProtKB">
        <authorList>
            <consortium name="Ensembl"/>
        </authorList>
    </citation>
    <scope>IDENTIFICATION</scope>
</reference>
<evidence type="ECO:0000256" key="4">
    <source>
        <dbReference type="ARBA" id="ARBA00022989"/>
    </source>
</evidence>
<dbReference type="Ensembl" id="ENSSSCT00070013919.1">
    <property type="protein sequence ID" value="ENSSSCP00070011471.1"/>
    <property type="gene ID" value="ENSSSCG00070007205.1"/>
</dbReference>
<dbReference type="Proteomes" id="UP000694724">
    <property type="component" value="Unplaced"/>
</dbReference>
<evidence type="ECO:0000256" key="3">
    <source>
        <dbReference type="ARBA" id="ARBA00022692"/>
    </source>
</evidence>
<evidence type="ECO:0000313" key="10">
    <source>
        <dbReference type="Proteomes" id="UP000314985"/>
    </source>
</evidence>
<dbReference type="CDD" id="cd11557">
    <property type="entry name" value="ST7"/>
    <property type="match status" value="1"/>
</dbReference>
<dbReference type="ExpressionAtlas" id="A0A4X1T6B5">
    <property type="expression patterns" value="baseline and differential"/>
</dbReference>
<dbReference type="GO" id="GO:0016020">
    <property type="term" value="C:membrane"/>
    <property type="evidence" value="ECO:0007669"/>
    <property type="project" value="UniProtKB-SubCell"/>
</dbReference>
<keyword evidence="3 8" id="KW-0812">Transmembrane</keyword>
<gene>
    <name evidence="9" type="primary">ST7L</name>
</gene>
<feature type="region of interest" description="Disordered" evidence="7">
    <location>
        <begin position="1"/>
        <end position="56"/>
    </location>
</feature>
<accession>A0A4X1T6B5</accession>
<organism evidence="9 10">
    <name type="scientific">Sus scrofa</name>
    <name type="common">Pig</name>
    <dbReference type="NCBI Taxonomy" id="9823"/>
    <lineage>
        <taxon>Eukaryota</taxon>
        <taxon>Metazoa</taxon>
        <taxon>Chordata</taxon>
        <taxon>Craniata</taxon>
        <taxon>Vertebrata</taxon>
        <taxon>Euteleostomi</taxon>
        <taxon>Mammalia</taxon>
        <taxon>Eutheria</taxon>
        <taxon>Laurasiatheria</taxon>
        <taxon>Artiodactyla</taxon>
        <taxon>Suina</taxon>
        <taxon>Suidae</taxon>
        <taxon>Sus</taxon>
    </lineage>
</organism>
<dbReference type="Proteomes" id="UP000694727">
    <property type="component" value="Unplaced"/>
</dbReference>
<protein>
    <recommendedName>
        <fullName evidence="6">Suppressor of tumorigenicity 7 protein-like</fullName>
    </recommendedName>
</protein>
<name>A0A4X1T6B5_PIG</name>
<dbReference type="Proteomes" id="UP000694720">
    <property type="component" value="Unplaced"/>
</dbReference>
<evidence type="ECO:0000256" key="8">
    <source>
        <dbReference type="SAM" id="Phobius"/>
    </source>
</evidence>
<dbReference type="Pfam" id="PF04184">
    <property type="entry name" value="ST7"/>
    <property type="match status" value="1"/>
</dbReference>
<dbReference type="Ensembl" id="ENSSSCT00055018234.1">
    <property type="protein sequence ID" value="ENSSSCP00055014348.1"/>
    <property type="gene ID" value="ENSSSCG00055009029.1"/>
</dbReference>
<dbReference type="Ensembl" id="ENSSSCT00025013016.1">
    <property type="protein sequence ID" value="ENSSSCP00025005108.1"/>
    <property type="gene ID" value="ENSSSCG00025009645.1"/>
</dbReference>
<evidence type="ECO:0000256" key="5">
    <source>
        <dbReference type="ARBA" id="ARBA00023136"/>
    </source>
</evidence>
<evidence type="ECO:0000256" key="7">
    <source>
        <dbReference type="SAM" id="MobiDB-lite"/>
    </source>
</evidence>
<dbReference type="PANTHER" id="PTHR12745">
    <property type="entry name" value="SUPPRESSION OF TUMORIGENICITY 7"/>
    <property type="match status" value="1"/>
</dbReference>
<comment type="subcellular location">
    <subcellularLocation>
        <location evidence="1">Membrane</location>
        <topology evidence="1">Multi-pass membrane protein</topology>
    </subcellularLocation>
</comment>
<reference evidence="9 10" key="1">
    <citation type="submission" date="2017-08" db="EMBL/GenBank/DDBJ databases">
        <title>USMARCv1.0.</title>
        <authorList>
            <person name="Hannum G.I."/>
            <person name="Koren S."/>
            <person name="Schroeder S.G."/>
            <person name="Chin S.C."/>
            <person name="Nonneman D.J."/>
            <person name="Becker S.A."/>
            <person name="Rosen B.D."/>
            <person name="Bickhart D.M."/>
            <person name="Putnam N.H."/>
            <person name="Green R.E."/>
            <person name="Tuggle C.K."/>
            <person name="Liu H."/>
            <person name="Rohrer G.A."/>
            <person name="Warr A."/>
            <person name="Hall R."/>
            <person name="Kim K."/>
            <person name="Hume D.A."/>
            <person name="Talbot R."/>
            <person name="Chow W."/>
            <person name="Howe K."/>
            <person name="Schwartz A.S."/>
            <person name="Watson M."/>
            <person name="Archibald A.L."/>
            <person name="Phillippy A.M."/>
            <person name="Smith T.P.L."/>
        </authorList>
    </citation>
    <scope>NUCLEOTIDE SEQUENCE [LARGE SCALE GENOMIC DNA]</scope>
</reference>
<dbReference type="InterPro" id="IPR007311">
    <property type="entry name" value="ST7"/>
</dbReference>
<comment type="similarity">
    <text evidence="2">Belongs to the ST7 family.</text>
</comment>
<feature type="compositionally biased region" description="Low complexity" evidence="7">
    <location>
        <begin position="191"/>
        <end position="202"/>
    </location>
</feature>
<evidence type="ECO:0000256" key="2">
    <source>
        <dbReference type="ARBA" id="ARBA00009751"/>
    </source>
</evidence>
<dbReference type="AlphaFoldDB" id="A0A4X1T6B5"/>
<evidence type="ECO:0000256" key="6">
    <source>
        <dbReference type="ARBA" id="ARBA00039262"/>
    </source>
</evidence>
<dbReference type="Proteomes" id="UP000314985">
    <property type="component" value="Chromosome 4"/>
</dbReference>
<evidence type="ECO:0000313" key="9">
    <source>
        <dbReference type="Ensembl" id="ENSSSCP00070011471.1"/>
    </source>
</evidence>
<dbReference type="PANTHER" id="PTHR12745:SF4">
    <property type="entry name" value="SUPPRESSOR OF TUMORIGENICITY 7 PROTEIN-LIKE"/>
    <property type="match status" value="1"/>
</dbReference>
<proteinExistence type="inferred from homology"/>
<keyword evidence="4 8" id="KW-1133">Transmembrane helix</keyword>
<feature type="compositionally biased region" description="Basic and acidic residues" evidence="7">
    <location>
        <begin position="1"/>
        <end position="23"/>
    </location>
</feature>
<feature type="region of interest" description="Disordered" evidence="7">
    <location>
        <begin position="190"/>
        <end position="210"/>
    </location>
</feature>
<dbReference type="Ensembl" id="ENSSSCT00065062700.1">
    <property type="protein sequence ID" value="ENSSSCP00065027162.1"/>
    <property type="gene ID" value="ENSSSCG00065045769.1"/>
</dbReference>
<feature type="transmembrane region" description="Helical" evidence="8">
    <location>
        <begin position="144"/>
        <end position="167"/>
    </location>
</feature>
<keyword evidence="5 8" id="KW-0472">Membrane</keyword>
<sequence length="618" mass="70352">MGNWGHREAEESPSRRKRPDCGEHMPAQAERLLSPGGTARVPTSARSGRGSLSREQVRERRTPYLLLIRHPILEVGHLGLLWLSRGLARGRPGRKPSDGITAKAVGRTRPETLTARAPCQLRAGGWLWRRDSMTVFLNSLTPKFYVALTGTSSLISGLIFIFEWWYFHKHGTSFIEQVSVSHLRPLMGGTESSISEPGSSSNRESETSRQNLSECKVWRNPLNLFRGAEYRRYTWVTGKEPLTYYDMNLSAQDHQTFFTCDTDFLRPSDIVMQKAWRERNPPARIKAAYQALELNNDCATAYVLLAEEEATTIVDAEKLFKQALKAGETIYRQSQQCQHQSPQHEAQLRRDTNVLVYIKRRLAMCARKLGRIREAVKIMRDLMKEFPPLTMLNIHENLLESLLELQAYADVQAVLAKYDDISLPKSAAICYTAALLKTRTVSDKFSPETASRRGLSTAEINAVEAIHRAVEFNPHVPKYLLEMKSLILPPEHILKRGDSEAIAYAFFHLQHWKRIEGALNLLQCTWEGTFRMIPYPLEKGHLFYPYPSCTETADRELLPTFHHVSVYPKKELPFFIHFTAGLCSSTAMIALLTHQFPEIMGVFAKAVSMISRTCVEYL</sequence>
<dbReference type="Proteomes" id="UP000694725">
    <property type="component" value="Unplaced"/>
</dbReference>